<accession>A0AAE3A494</accession>
<evidence type="ECO:0000313" key="3">
    <source>
        <dbReference type="EMBL" id="MCC2120123.1"/>
    </source>
</evidence>
<dbReference type="Pfam" id="PF07940">
    <property type="entry name" value="Hepar_II_III_C"/>
    <property type="match status" value="1"/>
</dbReference>
<gene>
    <name evidence="3" type="ORF">LKD75_11105</name>
</gene>
<evidence type="ECO:0000259" key="2">
    <source>
        <dbReference type="Pfam" id="PF07940"/>
    </source>
</evidence>
<dbReference type="GO" id="GO:0016829">
    <property type="term" value="F:lyase activity"/>
    <property type="evidence" value="ECO:0007669"/>
    <property type="project" value="InterPro"/>
</dbReference>
<organism evidence="3 4">
    <name type="scientific">Waltera acetigignens</name>
    <dbReference type="NCBI Taxonomy" id="2981769"/>
    <lineage>
        <taxon>Bacteria</taxon>
        <taxon>Bacillati</taxon>
        <taxon>Bacillota</taxon>
        <taxon>Clostridia</taxon>
        <taxon>Lachnospirales</taxon>
        <taxon>Lachnospiraceae</taxon>
        <taxon>Waltera</taxon>
    </lineage>
</organism>
<evidence type="ECO:0000256" key="1">
    <source>
        <dbReference type="ARBA" id="ARBA00004196"/>
    </source>
</evidence>
<dbReference type="GO" id="GO:0030313">
    <property type="term" value="C:cell envelope"/>
    <property type="evidence" value="ECO:0007669"/>
    <property type="project" value="UniProtKB-SubCell"/>
</dbReference>
<keyword evidence="4" id="KW-1185">Reference proteome</keyword>
<feature type="domain" description="Heparinase II/III-like C-terminal" evidence="2">
    <location>
        <begin position="424"/>
        <end position="571"/>
    </location>
</feature>
<name>A0AAE3A494_9FIRM</name>
<sequence>MNSQPISIEKRFLETANAFHGNSHPFHPFPKAVDRKAYEGLPAALKELLIQAGEAKLGYEFPVIRATDYMRFKRDGDRAAFEALYFAKRNALNDLIQAECVEHQGRFLDDILNGIYSICEETAWQLPAHNSYIRDTPQLILPDVTRPVMDLFACETGALLACAAYLLEEEFNAVSPFILTCIEDNLKRRILLPYLTAHFWWMGHDDEPMCNWTVWCTQNVLLTTFLMPWSVEMSSRLSSPVRTFCGNAPLFLPENTSDTVVTLQAILHKAAESCDYFLKDYGNDGCCEEGAQYYRHAGLCLYGAMTVLNTVTDGHFDTLFRWDKVKNIASYILNVHVNDKYYFNFADCSPIAGRAGVREYLFGKATGQADLCLFAAKDFQAGQGQLVTDEVNGGNLFYRMQTVFHYEELMKQDTSGILSHRDVYYPSVGLFLVHSDTMDLAVKAGDNADSHNHNDTGSITLYKKGLPILADIGVETYTRKTFSPRRYEIWTMQSGYHNLPTICGTDQKDGVEYRAEKVVTELTGAEPSISMELAAAYPDAGAAVPGLTYSRRVTLKKSSNTVVLEDHTNAQDVILNFITYEKPVILSDGKLSIGEASASFEGADLLAIETLPITDARLKTAWDHDLYRIRLKGNDASFRLTIQ</sequence>
<protein>
    <submittedName>
        <fullName evidence="3">Heparinase II/III-family protein</fullName>
    </submittedName>
</protein>
<reference evidence="3 4" key="1">
    <citation type="submission" date="2021-10" db="EMBL/GenBank/DDBJ databases">
        <title>Anaerobic single-cell dispensing facilitates the cultivation of human gut bacteria.</title>
        <authorList>
            <person name="Afrizal A."/>
        </authorList>
    </citation>
    <scope>NUCLEOTIDE SEQUENCE [LARGE SCALE GENOMIC DNA]</scope>
    <source>
        <strain evidence="3 4">CLA-AA-H273</strain>
    </source>
</reference>
<dbReference type="Gene3D" id="1.50.10.100">
    <property type="entry name" value="Chondroitin AC/alginate lyase"/>
    <property type="match status" value="1"/>
</dbReference>
<comment type="caution">
    <text evidence="3">The sequence shown here is derived from an EMBL/GenBank/DDBJ whole genome shotgun (WGS) entry which is preliminary data.</text>
</comment>
<dbReference type="EMBL" id="JAJEPV010000026">
    <property type="protein sequence ID" value="MCC2120123.1"/>
    <property type="molecule type" value="Genomic_DNA"/>
</dbReference>
<proteinExistence type="predicted"/>
<evidence type="ECO:0000313" key="4">
    <source>
        <dbReference type="Proteomes" id="UP001197795"/>
    </source>
</evidence>
<dbReference type="Gene3D" id="2.70.98.70">
    <property type="match status" value="1"/>
</dbReference>
<dbReference type="RefSeq" id="WP_227064407.1">
    <property type="nucleotide sequence ID" value="NZ_JAJEPV010000026.1"/>
</dbReference>
<dbReference type="InterPro" id="IPR008929">
    <property type="entry name" value="Chondroitin_lyas"/>
</dbReference>
<dbReference type="InterPro" id="IPR012480">
    <property type="entry name" value="Hepar_II_III_C"/>
</dbReference>
<comment type="subcellular location">
    <subcellularLocation>
        <location evidence="1">Cell envelope</location>
    </subcellularLocation>
</comment>
<dbReference type="AlphaFoldDB" id="A0AAE3A494"/>
<dbReference type="Proteomes" id="UP001197795">
    <property type="component" value="Unassembled WGS sequence"/>
</dbReference>